<feature type="compositionally biased region" description="Basic and acidic residues" evidence="1">
    <location>
        <begin position="118"/>
        <end position="129"/>
    </location>
</feature>
<feature type="region of interest" description="Disordered" evidence="1">
    <location>
        <begin position="176"/>
        <end position="230"/>
    </location>
</feature>
<feature type="region of interest" description="Disordered" evidence="1">
    <location>
        <begin position="27"/>
        <end position="46"/>
    </location>
</feature>
<accession>A0A7S4RIU2</accession>
<feature type="region of interest" description="Disordered" evidence="1">
    <location>
        <begin position="118"/>
        <end position="137"/>
    </location>
</feature>
<dbReference type="AlphaFoldDB" id="A0A7S4RIU2"/>
<proteinExistence type="predicted"/>
<organism evidence="2">
    <name type="scientific">Ditylum brightwellii</name>
    <dbReference type="NCBI Taxonomy" id="49249"/>
    <lineage>
        <taxon>Eukaryota</taxon>
        <taxon>Sar</taxon>
        <taxon>Stramenopiles</taxon>
        <taxon>Ochrophyta</taxon>
        <taxon>Bacillariophyta</taxon>
        <taxon>Mediophyceae</taxon>
        <taxon>Lithodesmiophycidae</taxon>
        <taxon>Lithodesmiales</taxon>
        <taxon>Lithodesmiaceae</taxon>
        <taxon>Ditylum</taxon>
    </lineage>
</organism>
<protein>
    <submittedName>
        <fullName evidence="2">Uncharacterized protein</fullName>
    </submittedName>
</protein>
<feature type="compositionally biased region" description="Low complexity" evidence="1">
    <location>
        <begin position="181"/>
        <end position="211"/>
    </location>
</feature>
<evidence type="ECO:0000256" key="1">
    <source>
        <dbReference type="SAM" id="MobiDB-lite"/>
    </source>
</evidence>
<feature type="region of interest" description="Disordered" evidence="1">
    <location>
        <begin position="253"/>
        <end position="284"/>
    </location>
</feature>
<feature type="compositionally biased region" description="Basic and acidic residues" evidence="1">
    <location>
        <begin position="221"/>
        <end position="230"/>
    </location>
</feature>
<name>A0A7S4RIU2_9STRA</name>
<reference evidence="2" key="1">
    <citation type="submission" date="2021-01" db="EMBL/GenBank/DDBJ databases">
        <authorList>
            <person name="Corre E."/>
            <person name="Pelletier E."/>
            <person name="Niang G."/>
            <person name="Scheremetjew M."/>
            <person name="Finn R."/>
            <person name="Kale V."/>
            <person name="Holt S."/>
            <person name="Cochrane G."/>
            <person name="Meng A."/>
            <person name="Brown T."/>
            <person name="Cohen L."/>
        </authorList>
    </citation>
    <scope>NUCLEOTIDE SEQUENCE</scope>
    <source>
        <strain evidence="2">GSO104</strain>
    </source>
</reference>
<evidence type="ECO:0000313" key="2">
    <source>
        <dbReference type="EMBL" id="CAE4615590.1"/>
    </source>
</evidence>
<gene>
    <name evidence="2" type="ORF">DBRI00130_LOCUS19304</name>
</gene>
<dbReference type="EMBL" id="HBNS01024473">
    <property type="protein sequence ID" value="CAE4615590.1"/>
    <property type="molecule type" value="Transcribed_RNA"/>
</dbReference>
<sequence length="381" mass="39899">MFLLTSDNSLKVPLTPSLKHKIRLTKHVQDKEERNHCSTDPSDDPKYAKDLAGKKACVSRALSPFVKPTGVLCGSVAVCSSHASGFGKESNSNNTPGAIGKVNRYCVYSVVNPELDKETGETVVHKSTDETNDQCGPGCNNGAASGDSNKAGKGSVHCHGEVISCLAGLPLLNDSGEEHGSNATSGGSNGGSDSTESSNSSRTRVSNSQSGARVESVPSEPKNESSKNLKRDGVGREIFWLRERNAISVVEASDTRSENLGGDESGGPSSHVHHAGASKVDHTHTQRRICVECREEAVCSPDGVHNDGVDESSEEDGVAEVGRHLAPLCYSSCNNSSSRGGEGELEEEANVGGSWVRSLGQVNRSANVAEEEVGASNEGLG</sequence>